<dbReference type="Proteomes" id="UP000263517">
    <property type="component" value="Unassembled WGS sequence"/>
</dbReference>
<accession>A0A350P664</accession>
<evidence type="ECO:0000313" key="2">
    <source>
        <dbReference type="Proteomes" id="UP000263517"/>
    </source>
</evidence>
<protein>
    <submittedName>
        <fullName evidence="1">Uncharacterized protein</fullName>
    </submittedName>
</protein>
<evidence type="ECO:0000313" key="1">
    <source>
        <dbReference type="EMBL" id="HAW76781.1"/>
    </source>
</evidence>
<reference evidence="1 2" key="1">
    <citation type="journal article" date="2018" name="Nat. Biotechnol.">
        <title>A standardized bacterial taxonomy based on genome phylogeny substantially revises the tree of life.</title>
        <authorList>
            <person name="Parks D.H."/>
            <person name="Chuvochina M."/>
            <person name="Waite D.W."/>
            <person name="Rinke C."/>
            <person name="Skarshewski A."/>
            <person name="Chaumeil P.A."/>
            <person name="Hugenholtz P."/>
        </authorList>
    </citation>
    <scope>NUCLEOTIDE SEQUENCE [LARGE SCALE GENOMIC DNA]</scope>
    <source>
        <strain evidence="1">UBA11978</strain>
    </source>
</reference>
<comment type="caution">
    <text evidence="1">The sequence shown here is derived from an EMBL/GenBank/DDBJ whole genome shotgun (WGS) entry which is preliminary data.</text>
</comment>
<organism evidence="1 2">
    <name type="scientific">Alteromonas australica</name>
    <dbReference type="NCBI Taxonomy" id="589873"/>
    <lineage>
        <taxon>Bacteria</taxon>
        <taxon>Pseudomonadati</taxon>
        <taxon>Pseudomonadota</taxon>
        <taxon>Gammaproteobacteria</taxon>
        <taxon>Alteromonadales</taxon>
        <taxon>Alteromonadaceae</taxon>
        <taxon>Alteromonas/Salinimonas group</taxon>
        <taxon>Alteromonas</taxon>
    </lineage>
</organism>
<dbReference type="EMBL" id="DNAN01000487">
    <property type="protein sequence ID" value="HAW76781.1"/>
    <property type="molecule type" value="Genomic_DNA"/>
</dbReference>
<gene>
    <name evidence="1" type="ORF">DCW74_13725</name>
</gene>
<sequence>MLDTVGDFSLGQIGVATTQNSGHTPEFWAQQTADKICSISDSAPEHVRQQAHAFKNAIYHIILLNVRNAIKSDRTTLSNLMKNQGHDDIAKIISEI</sequence>
<name>A0A350P664_9ALTE</name>
<dbReference type="AlphaFoldDB" id="A0A350P664"/>
<proteinExistence type="predicted"/>